<dbReference type="PANTHER" id="PTHR38775:SF1">
    <property type="entry name" value="INNER MEMBRANE PROTEIN"/>
    <property type="match status" value="1"/>
</dbReference>
<evidence type="ECO:0000256" key="1">
    <source>
        <dbReference type="SAM" id="Phobius"/>
    </source>
</evidence>
<name>A0A9X2CH55_9GAMM</name>
<gene>
    <name evidence="2" type="ORF">L2740_06205</name>
</gene>
<dbReference type="EMBL" id="JAKILB010000003">
    <property type="protein sequence ID" value="MCL1138139.1"/>
    <property type="molecule type" value="Genomic_DNA"/>
</dbReference>
<keyword evidence="1" id="KW-0812">Transmembrane</keyword>
<feature type="transmembrane region" description="Helical" evidence="1">
    <location>
        <begin position="66"/>
        <end position="82"/>
    </location>
</feature>
<dbReference type="InterPro" id="IPR009525">
    <property type="entry name" value="DUF1145"/>
</dbReference>
<proteinExistence type="predicted"/>
<evidence type="ECO:0000313" key="2">
    <source>
        <dbReference type="EMBL" id="MCL1138139.1"/>
    </source>
</evidence>
<dbReference type="RefSeq" id="WP_248949231.1">
    <property type="nucleotide sequence ID" value="NZ_JAKILB010000003.1"/>
</dbReference>
<comment type="caution">
    <text evidence="2">The sequence shown here is derived from an EMBL/GenBank/DDBJ whole genome shotgun (WGS) entry which is preliminary data.</text>
</comment>
<accession>A0A9X2CH55</accession>
<dbReference type="PANTHER" id="PTHR38775">
    <property type="entry name" value="INNER MEMBRANE PROTEIN-RELATED"/>
    <property type="match status" value="1"/>
</dbReference>
<dbReference type="Proteomes" id="UP001139293">
    <property type="component" value="Unassembled WGS sequence"/>
</dbReference>
<feature type="transmembrane region" description="Helical" evidence="1">
    <location>
        <begin position="33"/>
        <end position="54"/>
    </location>
</feature>
<keyword evidence="1" id="KW-0472">Membrane</keyword>
<dbReference type="Pfam" id="PF06611">
    <property type="entry name" value="DUF1145"/>
    <property type="match status" value="1"/>
</dbReference>
<feature type="transmembrane region" description="Helical" evidence="1">
    <location>
        <begin position="7"/>
        <end position="27"/>
    </location>
</feature>
<reference evidence="2" key="1">
    <citation type="submission" date="2022-01" db="EMBL/GenBank/DDBJ databases">
        <title>Whole genome-based taxonomy of the Shewanellaceae.</title>
        <authorList>
            <person name="Martin-Rodriguez A.J."/>
        </authorList>
    </citation>
    <scope>NUCLEOTIDE SEQUENCE</scope>
    <source>
        <strain evidence="2">KCTC 23973</strain>
    </source>
</reference>
<dbReference type="AlphaFoldDB" id="A0A9X2CH55"/>
<keyword evidence="3" id="KW-1185">Reference proteome</keyword>
<organism evidence="2 3">
    <name type="scientific">Shewanella pneumatophori</name>
    <dbReference type="NCBI Taxonomy" id="314092"/>
    <lineage>
        <taxon>Bacteria</taxon>
        <taxon>Pseudomonadati</taxon>
        <taxon>Pseudomonadota</taxon>
        <taxon>Gammaproteobacteria</taxon>
        <taxon>Alteromonadales</taxon>
        <taxon>Shewanellaceae</taxon>
        <taxon>Shewanella</taxon>
    </lineage>
</organism>
<sequence>MKVMLVLGKIVTGFAWLMMLYNLIIPFEGNISVVLNILFAMTIFMHCFQTLIFHTMFKPLLQLKKADYLQVFLFGVFSLLQYRKRVMDNQAQND</sequence>
<keyword evidence="1" id="KW-1133">Transmembrane helix</keyword>
<evidence type="ECO:0000313" key="3">
    <source>
        <dbReference type="Proteomes" id="UP001139293"/>
    </source>
</evidence>
<protein>
    <submittedName>
        <fullName evidence="2">DUF1145 domain-containing protein</fullName>
    </submittedName>
</protein>